<dbReference type="Ensembl" id="ENSSFAT00005022014.1">
    <property type="protein sequence ID" value="ENSSFAP00005021144.1"/>
    <property type="gene ID" value="ENSSFAG00005011022.1"/>
</dbReference>
<reference evidence="1" key="1">
    <citation type="submission" date="2019-06" db="EMBL/GenBank/DDBJ databases">
        <authorList>
            <consortium name="Wellcome Sanger Institute Data Sharing"/>
        </authorList>
    </citation>
    <scope>NUCLEOTIDE SEQUENCE [LARGE SCALE GENOMIC DNA]</scope>
</reference>
<dbReference type="OMA" id="HVANNIC"/>
<reference evidence="1" key="3">
    <citation type="submission" date="2025-09" db="UniProtKB">
        <authorList>
            <consortium name="Ensembl"/>
        </authorList>
    </citation>
    <scope>IDENTIFICATION</scope>
</reference>
<sequence length="66" mass="7295">MASVVAQPHFMFGLRRGVSSNVGFFDEHTLVFPAGNCCVCYNTATRSQRLIPGMEQDTDSPLSMRL</sequence>
<evidence type="ECO:0000313" key="2">
    <source>
        <dbReference type="Proteomes" id="UP000472267"/>
    </source>
</evidence>
<dbReference type="Proteomes" id="UP000472267">
    <property type="component" value="Chromosome 5"/>
</dbReference>
<protein>
    <submittedName>
        <fullName evidence="1">Uncharacterized protein</fullName>
    </submittedName>
</protein>
<accession>A0A672H2V0</accession>
<dbReference type="AlphaFoldDB" id="A0A672H2V0"/>
<proteinExistence type="predicted"/>
<dbReference type="InParanoid" id="A0A672H2V0"/>
<evidence type="ECO:0000313" key="1">
    <source>
        <dbReference type="Ensembl" id="ENSSFAP00005021144.1"/>
    </source>
</evidence>
<organism evidence="1 2">
    <name type="scientific">Salarias fasciatus</name>
    <name type="common">Jewelled blenny</name>
    <name type="synonym">Blennius fasciatus</name>
    <dbReference type="NCBI Taxonomy" id="181472"/>
    <lineage>
        <taxon>Eukaryota</taxon>
        <taxon>Metazoa</taxon>
        <taxon>Chordata</taxon>
        <taxon>Craniata</taxon>
        <taxon>Vertebrata</taxon>
        <taxon>Euteleostomi</taxon>
        <taxon>Actinopterygii</taxon>
        <taxon>Neopterygii</taxon>
        <taxon>Teleostei</taxon>
        <taxon>Neoteleostei</taxon>
        <taxon>Acanthomorphata</taxon>
        <taxon>Ovalentaria</taxon>
        <taxon>Blenniimorphae</taxon>
        <taxon>Blenniiformes</taxon>
        <taxon>Blennioidei</taxon>
        <taxon>Blenniidae</taxon>
        <taxon>Salariinae</taxon>
        <taxon>Salarias</taxon>
    </lineage>
</organism>
<keyword evidence="2" id="KW-1185">Reference proteome</keyword>
<reference evidence="1" key="2">
    <citation type="submission" date="2025-08" db="UniProtKB">
        <authorList>
            <consortium name="Ensembl"/>
        </authorList>
    </citation>
    <scope>IDENTIFICATION</scope>
</reference>
<name>A0A672H2V0_SALFA</name>